<keyword evidence="3" id="KW-0804">Transcription</keyword>
<dbReference type="SUPFAM" id="SSF46689">
    <property type="entry name" value="Homeodomain-like"/>
    <property type="match status" value="2"/>
</dbReference>
<keyword evidence="6" id="KW-1185">Reference proteome</keyword>
<evidence type="ECO:0000256" key="1">
    <source>
        <dbReference type="ARBA" id="ARBA00023015"/>
    </source>
</evidence>
<organism evidence="5 6">
    <name type="scientific">Gottschalkia acidurici (strain ATCC 7906 / DSM 604 / BCRC 14475 / CIP 104303 / KCTC 5404 / NCIMB 10678 / 9a)</name>
    <name type="common">Clostridium acidurici</name>
    <dbReference type="NCBI Taxonomy" id="1128398"/>
    <lineage>
        <taxon>Bacteria</taxon>
        <taxon>Bacillati</taxon>
        <taxon>Bacillota</taxon>
        <taxon>Tissierellia</taxon>
        <taxon>Tissierellales</taxon>
        <taxon>Gottschalkiaceae</taxon>
        <taxon>Gottschalkia</taxon>
    </lineage>
</organism>
<name>K0AXF1_GOTA9</name>
<keyword evidence="1" id="KW-0805">Transcription regulation</keyword>
<accession>K0AXF1</accession>
<dbReference type="SMART" id="SM00342">
    <property type="entry name" value="HTH_ARAC"/>
    <property type="match status" value="1"/>
</dbReference>
<dbReference type="InterPro" id="IPR020449">
    <property type="entry name" value="Tscrpt_reg_AraC-type_HTH"/>
</dbReference>
<dbReference type="GO" id="GO:0003700">
    <property type="term" value="F:DNA-binding transcription factor activity"/>
    <property type="evidence" value="ECO:0007669"/>
    <property type="project" value="InterPro"/>
</dbReference>
<evidence type="ECO:0000259" key="4">
    <source>
        <dbReference type="PROSITE" id="PS01124"/>
    </source>
</evidence>
<protein>
    <submittedName>
        <fullName evidence="5">AraC family transcriptional regulator</fullName>
    </submittedName>
</protein>
<gene>
    <name evidence="5" type="ordered locus">Curi_c03670</name>
</gene>
<evidence type="ECO:0000313" key="6">
    <source>
        <dbReference type="Proteomes" id="UP000006094"/>
    </source>
</evidence>
<dbReference type="InterPro" id="IPR018060">
    <property type="entry name" value="HTH_AraC"/>
</dbReference>
<dbReference type="Pfam" id="PF12833">
    <property type="entry name" value="HTH_18"/>
    <property type="match status" value="1"/>
</dbReference>
<dbReference type="RefSeq" id="WP_014966579.1">
    <property type="nucleotide sequence ID" value="NC_018664.1"/>
</dbReference>
<evidence type="ECO:0000256" key="3">
    <source>
        <dbReference type="ARBA" id="ARBA00023163"/>
    </source>
</evidence>
<feature type="domain" description="HTH araC/xylS-type" evidence="4">
    <location>
        <begin position="137"/>
        <end position="235"/>
    </location>
</feature>
<dbReference type="STRING" id="1128398.Curi_c03670"/>
<evidence type="ECO:0000313" key="5">
    <source>
        <dbReference type="EMBL" id="AFS77442.1"/>
    </source>
</evidence>
<reference evidence="5 6" key="1">
    <citation type="journal article" date="2012" name="PLoS ONE">
        <title>The purine-utilizing bacterium Clostridium acidurici 9a: a genome-guided metabolic reconsideration.</title>
        <authorList>
            <person name="Hartwich K."/>
            <person name="Poehlein A."/>
            <person name="Daniel R."/>
        </authorList>
    </citation>
    <scope>NUCLEOTIDE SEQUENCE [LARGE SCALE GENOMIC DNA]</scope>
    <source>
        <strain evidence="6">ATCC 7906 / DSM 604 / BCRC 14475 / CIP 104303 / KCTC 5404 / NCIMB 10678 / 9a</strain>
    </source>
</reference>
<dbReference type="AlphaFoldDB" id="K0AXF1"/>
<dbReference type="KEGG" id="cad:Curi_c03670"/>
<evidence type="ECO:0000256" key="2">
    <source>
        <dbReference type="ARBA" id="ARBA00023125"/>
    </source>
</evidence>
<dbReference type="Proteomes" id="UP000006094">
    <property type="component" value="Chromosome"/>
</dbReference>
<sequence length="242" mass="28060">MLDKIHFPKHNRDKYYHDHDFETSLLNSILSGDSNTSLNIFNKFFNKNRFCDSYESHDLRSVKNHMISLLSVICHNVIKKGVSPYSAKAMHQDSIKYIEKATDIGGVIDLCGYAIVGFSVQTITGLTKFKTNNPYIRKALNYIHDNLGQPLSLDEISDHVHLNKYYFCNLFKEEMKMRFSDYLNHTRIEKSKFFLCHSQKSILDIAILLGFSNQAYFTSVFKKYTGTTPKNFKLKISLITKK</sequence>
<dbReference type="InterPro" id="IPR018062">
    <property type="entry name" value="HTH_AraC-typ_CS"/>
</dbReference>
<dbReference type="HOGENOM" id="CLU_036605_3_1_9"/>
<dbReference type="PRINTS" id="PR00032">
    <property type="entry name" value="HTHARAC"/>
</dbReference>
<dbReference type="PROSITE" id="PS00041">
    <property type="entry name" value="HTH_ARAC_FAMILY_1"/>
    <property type="match status" value="1"/>
</dbReference>
<dbReference type="EMBL" id="CP003326">
    <property type="protein sequence ID" value="AFS77442.1"/>
    <property type="molecule type" value="Genomic_DNA"/>
</dbReference>
<dbReference type="eggNOG" id="COG2207">
    <property type="taxonomic scope" value="Bacteria"/>
</dbReference>
<dbReference type="Gene3D" id="1.10.10.60">
    <property type="entry name" value="Homeodomain-like"/>
    <property type="match status" value="2"/>
</dbReference>
<proteinExistence type="predicted"/>
<dbReference type="GO" id="GO:0043565">
    <property type="term" value="F:sequence-specific DNA binding"/>
    <property type="evidence" value="ECO:0007669"/>
    <property type="project" value="InterPro"/>
</dbReference>
<dbReference type="PROSITE" id="PS01124">
    <property type="entry name" value="HTH_ARAC_FAMILY_2"/>
    <property type="match status" value="1"/>
</dbReference>
<keyword evidence="2" id="KW-0238">DNA-binding</keyword>
<dbReference type="OrthoDB" id="9778008at2"/>
<dbReference type="PANTHER" id="PTHR43280">
    <property type="entry name" value="ARAC-FAMILY TRANSCRIPTIONAL REGULATOR"/>
    <property type="match status" value="1"/>
</dbReference>
<dbReference type="InterPro" id="IPR009057">
    <property type="entry name" value="Homeodomain-like_sf"/>
</dbReference>
<dbReference type="PANTHER" id="PTHR43280:SF28">
    <property type="entry name" value="HTH-TYPE TRANSCRIPTIONAL ACTIVATOR RHAS"/>
    <property type="match status" value="1"/>
</dbReference>